<dbReference type="PIRSF" id="PIRSF030140">
    <property type="entry name" value="UCP030140"/>
    <property type="match status" value="1"/>
</dbReference>
<accession>A0A3T0IIV3</accession>
<keyword evidence="2" id="KW-1185">Reference proteome</keyword>
<dbReference type="SUPFAM" id="SSF101386">
    <property type="entry name" value="all-alpha NTP pyrophosphatases"/>
    <property type="match status" value="1"/>
</dbReference>
<dbReference type="Gene3D" id="1.10.4010.10">
    <property type="entry name" value="Type II deoxyuridine triphosphatase"/>
    <property type="match status" value="1"/>
</dbReference>
<protein>
    <submittedName>
        <fullName evidence="1">dUTPase</fullName>
    </submittedName>
</protein>
<dbReference type="InterPro" id="IPR016947">
    <property type="entry name" value="UCP030140"/>
</dbReference>
<dbReference type="Pfam" id="PF08761">
    <property type="entry name" value="dUTPase_2"/>
    <property type="match status" value="1"/>
</dbReference>
<reference evidence="1 2" key="1">
    <citation type="submission" date="2018-12" db="EMBL/GenBank/DDBJ databases">
        <authorList>
            <person name="Kong L."/>
            <person name="Ding Y."/>
            <person name="Wu Q."/>
        </authorList>
    </citation>
    <scope>NUCLEOTIDE SEQUENCE [LARGE SCALE GENOMIC DNA]</scope>
</reference>
<evidence type="ECO:0000313" key="1">
    <source>
        <dbReference type="EMBL" id="AZU99757.1"/>
    </source>
</evidence>
<dbReference type="Proteomes" id="UP000290970">
    <property type="component" value="Segment"/>
</dbReference>
<organism evidence="1 2">
    <name type="scientific">Bacillus phage DK2</name>
    <dbReference type="NCBI Taxonomy" id="2500809"/>
    <lineage>
        <taxon>Viruses</taxon>
        <taxon>Duplodnaviria</taxon>
        <taxon>Heunggongvirae</taxon>
        <taxon>Uroviricota</taxon>
        <taxon>Caudoviricetes</taxon>
        <taxon>Salasmaviridae</taxon>
        <taxon>Northropvirinae</taxon>
        <taxon>Hemphillvirus</taxon>
        <taxon>Hemphillvirus DK2</taxon>
    </lineage>
</organism>
<dbReference type="CDD" id="cd11527">
    <property type="entry name" value="NTP-PPase_dUTPase"/>
    <property type="match status" value="1"/>
</dbReference>
<dbReference type="EMBL" id="MK284527">
    <property type="protein sequence ID" value="AZU99757.1"/>
    <property type="molecule type" value="Genomic_DNA"/>
</dbReference>
<gene>
    <name evidence="1" type="ORF">DK2_00004</name>
</gene>
<dbReference type="InterPro" id="IPR014871">
    <property type="entry name" value="dUTPase/dCTP_pyrophosphatase"/>
</dbReference>
<evidence type="ECO:0000313" key="2">
    <source>
        <dbReference type="Proteomes" id="UP000290970"/>
    </source>
</evidence>
<sequence length="160" mass="19036">MMMEAFSLQLVVDGAIKNKINKPFHDTLNERKIAFHVELGELANEIGFFKYWKRSHKKNDERIKDEWADCLAFLNSIAITYGFENELNGLDKLKYYVSLDKPEYYFNQLQYNKLYDYVDIECAYKDLYKLGLTLGYSLEDLFEAYKIKSEENIRRAEEGY</sequence>
<proteinExistence type="predicted"/>
<name>A0A3T0IIV3_9CAUD</name>